<gene>
    <name evidence="3" type="ORF">RND81_12G154800</name>
</gene>
<evidence type="ECO:0000313" key="3">
    <source>
        <dbReference type="EMBL" id="KAK9673230.1"/>
    </source>
</evidence>
<evidence type="ECO:0000313" key="4">
    <source>
        <dbReference type="Proteomes" id="UP001443914"/>
    </source>
</evidence>
<keyword evidence="4" id="KW-1185">Reference proteome</keyword>
<dbReference type="EMBL" id="JBDFQZ010000012">
    <property type="protein sequence ID" value="KAK9673230.1"/>
    <property type="molecule type" value="Genomic_DNA"/>
</dbReference>
<accession>A0AAW1HB27</accession>
<evidence type="ECO:0000256" key="1">
    <source>
        <dbReference type="ARBA" id="ARBA00009986"/>
    </source>
</evidence>
<dbReference type="Pfam" id="PF03101">
    <property type="entry name" value="FAR1"/>
    <property type="match status" value="1"/>
</dbReference>
<dbReference type="GO" id="GO:0006574">
    <property type="term" value="P:L-valine catabolic process"/>
    <property type="evidence" value="ECO:0007669"/>
    <property type="project" value="TreeGrafter"/>
</dbReference>
<comment type="caution">
    <text evidence="3">The sequence shown here is derived from an EMBL/GenBank/DDBJ whole genome shotgun (WGS) entry which is preliminary data.</text>
</comment>
<dbReference type="PANTHER" id="PTHR43866:SF3">
    <property type="entry name" value="METHYLMALONATE-SEMIALDEHYDE DEHYDROGENASE [ACYLATING], MITOCHONDRIAL"/>
    <property type="match status" value="1"/>
</dbReference>
<protein>
    <recommendedName>
        <fullName evidence="2">FAR1 domain-containing protein</fullName>
    </recommendedName>
</protein>
<feature type="domain" description="FAR1" evidence="2">
    <location>
        <begin position="36"/>
        <end position="111"/>
    </location>
</feature>
<name>A0AAW1HB27_SAPOF</name>
<comment type="similarity">
    <text evidence="1">Belongs to the aldehyde dehydrogenase family.</text>
</comment>
<reference evidence="3" key="1">
    <citation type="submission" date="2024-03" db="EMBL/GenBank/DDBJ databases">
        <title>WGS assembly of Saponaria officinalis var. Norfolk2.</title>
        <authorList>
            <person name="Jenkins J."/>
            <person name="Shu S."/>
            <person name="Grimwood J."/>
            <person name="Barry K."/>
            <person name="Goodstein D."/>
            <person name="Schmutz J."/>
            <person name="Leebens-Mack J."/>
            <person name="Osbourn A."/>
        </authorList>
    </citation>
    <scope>NUCLEOTIDE SEQUENCE [LARGE SCALE GENOMIC DNA]</scope>
    <source>
        <strain evidence="3">JIC</strain>
    </source>
</reference>
<dbReference type="InterPro" id="IPR004330">
    <property type="entry name" value="FAR1_DNA_bnd_dom"/>
</dbReference>
<dbReference type="GO" id="GO:0004491">
    <property type="term" value="F:methylmalonate-semialdehyde dehydrogenase (acylating, NAD) activity"/>
    <property type="evidence" value="ECO:0007669"/>
    <property type="project" value="InterPro"/>
</dbReference>
<proteinExistence type="inferred from homology"/>
<dbReference type="GO" id="GO:0006210">
    <property type="term" value="P:thymine catabolic process"/>
    <property type="evidence" value="ECO:0007669"/>
    <property type="project" value="TreeGrafter"/>
</dbReference>
<sequence>MDIHSSSAIEVNVNDLRGKRFRTREELFEDVRSYFVSKGYAISIKNSKKNQYVTIACDRGGVYSCKSKNPLESRKRETSTRLINCPFKIQGKRKSDGLWTLDLINISHNHDASENMSGHPSCRRLTKSETSEVERLSISGIQPRNILSSLRLKNLNIQVVSKTLYNVKTKIRNEKLDGRSMIQALFEELGRSKFLYNYKHDEKGHLTHVFVAHPKSVRLSKIYRKVYVLDCTYKTNMYNKPNII</sequence>
<dbReference type="PANTHER" id="PTHR43866">
    <property type="entry name" value="MALONATE-SEMIALDEHYDE DEHYDROGENASE"/>
    <property type="match status" value="1"/>
</dbReference>
<dbReference type="AlphaFoldDB" id="A0AAW1HB27"/>
<evidence type="ECO:0000259" key="2">
    <source>
        <dbReference type="Pfam" id="PF03101"/>
    </source>
</evidence>
<dbReference type="Proteomes" id="UP001443914">
    <property type="component" value="Unassembled WGS sequence"/>
</dbReference>
<organism evidence="3 4">
    <name type="scientific">Saponaria officinalis</name>
    <name type="common">Common soapwort</name>
    <name type="synonym">Lychnis saponaria</name>
    <dbReference type="NCBI Taxonomy" id="3572"/>
    <lineage>
        <taxon>Eukaryota</taxon>
        <taxon>Viridiplantae</taxon>
        <taxon>Streptophyta</taxon>
        <taxon>Embryophyta</taxon>
        <taxon>Tracheophyta</taxon>
        <taxon>Spermatophyta</taxon>
        <taxon>Magnoliopsida</taxon>
        <taxon>eudicotyledons</taxon>
        <taxon>Gunneridae</taxon>
        <taxon>Pentapetalae</taxon>
        <taxon>Caryophyllales</taxon>
        <taxon>Caryophyllaceae</taxon>
        <taxon>Caryophylleae</taxon>
        <taxon>Saponaria</taxon>
    </lineage>
</organism>
<dbReference type="GO" id="GO:0005739">
    <property type="term" value="C:mitochondrion"/>
    <property type="evidence" value="ECO:0007669"/>
    <property type="project" value="TreeGrafter"/>
</dbReference>
<dbReference type="InterPro" id="IPR010061">
    <property type="entry name" value="MeMal-semiAld_DH"/>
</dbReference>